<evidence type="ECO:0000256" key="6">
    <source>
        <dbReference type="ARBA" id="ARBA00023163"/>
    </source>
</evidence>
<dbReference type="GeneID" id="27316475"/>
<dbReference type="EMBL" id="KN847570">
    <property type="protein sequence ID" value="KIV99832.1"/>
    <property type="molecule type" value="Genomic_DNA"/>
</dbReference>
<dbReference type="PROSITE" id="PS50048">
    <property type="entry name" value="ZN2_CY6_FUNGAL_2"/>
    <property type="match status" value="1"/>
</dbReference>
<evidence type="ECO:0000256" key="7">
    <source>
        <dbReference type="ARBA" id="ARBA00023242"/>
    </source>
</evidence>
<keyword evidence="2" id="KW-0479">Metal-binding</keyword>
<feature type="region of interest" description="Disordered" evidence="8">
    <location>
        <begin position="692"/>
        <end position="728"/>
    </location>
</feature>
<dbReference type="STRING" id="253628.A0A0D1ZZH0"/>
<dbReference type="CDD" id="cd12148">
    <property type="entry name" value="fungal_TF_MHR"/>
    <property type="match status" value="1"/>
</dbReference>
<protein>
    <recommendedName>
        <fullName evidence="9">Zn(2)-C6 fungal-type domain-containing protein</fullName>
    </recommendedName>
</protein>
<dbReference type="VEuPathDB" id="FungiDB:PV09_08502"/>
<dbReference type="InterPro" id="IPR007219">
    <property type="entry name" value="XnlR_reg_dom"/>
</dbReference>
<evidence type="ECO:0000256" key="1">
    <source>
        <dbReference type="ARBA" id="ARBA00004123"/>
    </source>
</evidence>
<feature type="region of interest" description="Disordered" evidence="8">
    <location>
        <begin position="1"/>
        <end position="35"/>
    </location>
</feature>
<feature type="region of interest" description="Disordered" evidence="8">
    <location>
        <begin position="93"/>
        <end position="169"/>
    </location>
</feature>
<dbReference type="InterPro" id="IPR001138">
    <property type="entry name" value="Zn2Cys6_DnaBD"/>
</dbReference>
<dbReference type="PROSITE" id="PS00463">
    <property type="entry name" value="ZN2_CY6_FUNGAL_1"/>
    <property type="match status" value="1"/>
</dbReference>
<dbReference type="Pfam" id="PF04082">
    <property type="entry name" value="Fungal_trans"/>
    <property type="match status" value="1"/>
</dbReference>
<organism evidence="10 11">
    <name type="scientific">Verruconis gallopava</name>
    <dbReference type="NCBI Taxonomy" id="253628"/>
    <lineage>
        <taxon>Eukaryota</taxon>
        <taxon>Fungi</taxon>
        <taxon>Dikarya</taxon>
        <taxon>Ascomycota</taxon>
        <taxon>Pezizomycotina</taxon>
        <taxon>Dothideomycetes</taxon>
        <taxon>Pleosporomycetidae</taxon>
        <taxon>Venturiales</taxon>
        <taxon>Sympoventuriaceae</taxon>
        <taxon>Verruconis</taxon>
    </lineage>
</organism>
<evidence type="ECO:0000256" key="4">
    <source>
        <dbReference type="ARBA" id="ARBA00023015"/>
    </source>
</evidence>
<dbReference type="GO" id="GO:0005634">
    <property type="term" value="C:nucleus"/>
    <property type="evidence" value="ECO:0007669"/>
    <property type="project" value="UniProtKB-SubCell"/>
</dbReference>
<evidence type="ECO:0000259" key="9">
    <source>
        <dbReference type="PROSITE" id="PS50048"/>
    </source>
</evidence>
<dbReference type="RefSeq" id="XP_016209702.1">
    <property type="nucleotide sequence ID" value="XM_016362417.1"/>
</dbReference>
<keyword evidence="5" id="KW-0238">DNA-binding</keyword>
<proteinExistence type="predicted"/>
<dbReference type="GO" id="GO:0045944">
    <property type="term" value="P:positive regulation of transcription by RNA polymerase II"/>
    <property type="evidence" value="ECO:0007669"/>
    <property type="project" value="TreeGrafter"/>
</dbReference>
<evidence type="ECO:0000256" key="8">
    <source>
        <dbReference type="SAM" id="MobiDB-lite"/>
    </source>
</evidence>
<dbReference type="GO" id="GO:0043565">
    <property type="term" value="F:sequence-specific DNA binding"/>
    <property type="evidence" value="ECO:0007669"/>
    <property type="project" value="TreeGrafter"/>
</dbReference>
<keyword evidence="11" id="KW-1185">Reference proteome</keyword>
<keyword evidence="7" id="KW-0539">Nucleus</keyword>
<sequence length="780" mass="88889">MDCDEPKRNGQSTTTRARAVDNESPPIGQPPTKRQRVLACRRCRSRKQKCEDTRPCMNCQKSNAECLPTDPAPRLHVESEYVRALEERIAELESLDPQQSQDHIPGTENPNSRRRSSCRIHSQSNEHDIQRNLSSGVAAQQNDEPTNPLTTSNPSAPVEPYASPKPFATTGLQNFPDETQLESDDDTDIDHFIFGLAASPVASRELRLPTTSASPASSMLHNSSEKTLFMPHALIASIPRDVEDLLLNVYRERAQIQYPFLHWDTFMTWFASWKACTPAQYASRSWQGFFVNLVYATALLLRPFPRIGKSDAQTFYTNGLSLLSFVFRKPDPILHVQAQLLISMYALHRSSTQRILCLASTTIRYCVQHQFHLVEIEKEPITPAIRLENQVRRRCFWCAYKLDRLIVASFDLPPSLTDAMITAKIYANIEDHDLLDVANRTPADKELPDSRQYTSLSPSLHILQCRRIQSEIAGYTLRWDYASQYEKAHDWRVRILAELENYKLRAQRFSEPQSKGYTSQRWLAMIYHYTLLTLFRPKKDNVAGAAGDWSVQASSQACLIFRKTQMDRQIASPWIGLLVQFQSGVTLLYCFWATPPEQRTENYDAPDVSDALRACSNILAIMADRWPKAECLRDVFELLAREVPLVDRPNRPPVRFSERSVAAIREKLPEVRALVVHRSILRMIEEMISEDFPRPQKSRSASASTPSKVRTPVSVVPRNDPLQPTPTRVYEEFSPTKAFEMPFATQHLYEFTGTGTENDSIGTDALLSFPGMFDLEEWSG</sequence>
<comment type="subcellular location">
    <subcellularLocation>
        <location evidence="1">Nucleus</location>
    </subcellularLocation>
</comment>
<dbReference type="InterPro" id="IPR036864">
    <property type="entry name" value="Zn2-C6_fun-type_DNA-bd_sf"/>
</dbReference>
<dbReference type="OrthoDB" id="189997at2759"/>
<dbReference type="GO" id="GO:0008270">
    <property type="term" value="F:zinc ion binding"/>
    <property type="evidence" value="ECO:0007669"/>
    <property type="project" value="InterPro"/>
</dbReference>
<dbReference type="PANTHER" id="PTHR47782">
    <property type="entry name" value="ZN(II)2CYS6 TRANSCRIPTION FACTOR (EUROFUNG)-RELATED"/>
    <property type="match status" value="1"/>
</dbReference>
<feature type="compositionally biased region" description="Polar residues" evidence="8">
    <location>
        <begin position="131"/>
        <end position="155"/>
    </location>
</feature>
<keyword evidence="4" id="KW-0805">Transcription regulation</keyword>
<dbReference type="Gene3D" id="4.10.240.10">
    <property type="entry name" value="Zn(2)-C6 fungal-type DNA-binding domain"/>
    <property type="match status" value="1"/>
</dbReference>
<feature type="compositionally biased region" description="Polar residues" evidence="8">
    <location>
        <begin position="698"/>
        <end position="708"/>
    </location>
</feature>
<dbReference type="GO" id="GO:0000981">
    <property type="term" value="F:DNA-binding transcription factor activity, RNA polymerase II-specific"/>
    <property type="evidence" value="ECO:0007669"/>
    <property type="project" value="InterPro"/>
</dbReference>
<accession>A0A0D1ZZH0</accession>
<gene>
    <name evidence="10" type="ORF">PV09_08502</name>
</gene>
<evidence type="ECO:0000313" key="11">
    <source>
        <dbReference type="Proteomes" id="UP000053259"/>
    </source>
</evidence>
<evidence type="ECO:0000313" key="10">
    <source>
        <dbReference type="EMBL" id="KIV99832.1"/>
    </source>
</evidence>
<evidence type="ECO:0000256" key="3">
    <source>
        <dbReference type="ARBA" id="ARBA00022833"/>
    </source>
</evidence>
<dbReference type="InParanoid" id="A0A0D1ZZH0"/>
<keyword evidence="6" id="KW-0804">Transcription</keyword>
<evidence type="ECO:0000256" key="5">
    <source>
        <dbReference type="ARBA" id="ARBA00023125"/>
    </source>
</evidence>
<dbReference type="CDD" id="cd00067">
    <property type="entry name" value="GAL4"/>
    <property type="match status" value="1"/>
</dbReference>
<reference evidence="10 11" key="1">
    <citation type="submission" date="2015-01" db="EMBL/GenBank/DDBJ databases">
        <title>The Genome Sequence of Ochroconis gallopava CBS43764.</title>
        <authorList>
            <consortium name="The Broad Institute Genomics Platform"/>
            <person name="Cuomo C."/>
            <person name="de Hoog S."/>
            <person name="Gorbushina A."/>
            <person name="Stielow B."/>
            <person name="Teixiera M."/>
            <person name="Abouelleil A."/>
            <person name="Chapman S.B."/>
            <person name="Priest M."/>
            <person name="Young S.K."/>
            <person name="Wortman J."/>
            <person name="Nusbaum C."/>
            <person name="Birren B."/>
        </authorList>
    </citation>
    <scope>NUCLEOTIDE SEQUENCE [LARGE SCALE GENOMIC DNA]</scope>
    <source>
        <strain evidence="10 11">CBS 43764</strain>
    </source>
</reference>
<dbReference type="Proteomes" id="UP000053259">
    <property type="component" value="Unassembled WGS sequence"/>
</dbReference>
<dbReference type="Pfam" id="PF00172">
    <property type="entry name" value="Zn_clus"/>
    <property type="match status" value="1"/>
</dbReference>
<keyword evidence="3" id="KW-0862">Zinc</keyword>
<dbReference type="SMART" id="SM00066">
    <property type="entry name" value="GAL4"/>
    <property type="match status" value="1"/>
</dbReference>
<dbReference type="SUPFAM" id="SSF57701">
    <property type="entry name" value="Zn2/Cys6 DNA-binding domain"/>
    <property type="match status" value="1"/>
</dbReference>
<dbReference type="PANTHER" id="PTHR47782:SF12">
    <property type="entry name" value="ZN(II)2CYS6 TRANSCRIPTION FACTOR (EUROFUNG)"/>
    <property type="match status" value="1"/>
</dbReference>
<evidence type="ECO:0000256" key="2">
    <source>
        <dbReference type="ARBA" id="ARBA00022723"/>
    </source>
</evidence>
<dbReference type="AlphaFoldDB" id="A0A0D1ZZH0"/>
<dbReference type="GO" id="GO:0006351">
    <property type="term" value="P:DNA-templated transcription"/>
    <property type="evidence" value="ECO:0007669"/>
    <property type="project" value="InterPro"/>
</dbReference>
<feature type="domain" description="Zn(2)-C6 fungal-type" evidence="9">
    <location>
        <begin position="39"/>
        <end position="66"/>
    </location>
</feature>
<dbReference type="InterPro" id="IPR052202">
    <property type="entry name" value="Yeast_MetPath_Reg"/>
</dbReference>
<name>A0A0D1ZZH0_9PEZI</name>